<proteinExistence type="predicted"/>
<sequence>MTLPHTRPRPRLRWLAAVAGVLILAGCGEKTEQEQLEALRDSLTYTQYRRLSHHGLPASYNAWREGMRMAGSEPTPELTPDTECMIHGLLGYSALSADRSTIAIAESDIVDALPACRDYAQISAALRSVAFHRREWPQLAEQQSEFAINGGKTLDAEQATEARMRMLIVHAALGYKAITDKRWDRAQVHIDAIALSLKQPWLSELGRAGLAINNGDVREGLVMLKRLSENPQVPPEARAYLGELIGQIEAETGDVDSSLWMARVFTKVVWGEIKRHGPDGLASLMEFVDQQSAKVDQLMGDGKGMLDGWWQSAKEHLRSDGKSFDD</sequence>
<gene>
    <name evidence="1" type="ORF">VA603_17160</name>
</gene>
<dbReference type="EMBL" id="JAYFUH010000249">
    <property type="protein sequence ID" value="MEA5669266.1"/>
    <property type="molecule type" value="Genomic_DNA"/>
</dbReference>
<name>A0ABU5V7E3_9GAMM</name>
<reference evidence="1 2" key="1">
    <citation type="submission" date="2023-12" db="EMBL/GenBank/DDBJ databases">
        <title>Stenotrophomonas guangdongensis sp. nov., isolated from wilted pepper plants (Capsicum annuum).</title>
        <authorList>
            <person name="Qiu M."/>
            <person name="Li Y."/>
            <person name="Liu Q."/>
            <person name="Zhang X."/>
            <person name="Huang Y."/>
            <person name="Guo R."/>
            <person name="Hu M."/>
            <person name="Zhou J."/>
            <person name="Zhou X."/>
        </authorList>
    </citation>
    <scope>NUCLEOTIDE SEQUENCE [LARGE SCALE GENOMIC DNA]</scope>
    <source>
        <strain evidence="1 2">MH1</strain>
    </source>
</reference>
<evidence type="ECO:0000313" key="1">
    <source>
        <dbReference type="EMBL" id="MEA5669266.1"/>
    </source>
</evidence>
<accession>A0ABU5V7E3</accession>
<evidence type="ECO:0008006" key="3">
    <source>
        <dbReference type="Google" id="ProtNLM"/>
    </source>
</evidence>
<dbReference type="RefSeq" id="WP_323439546.1">
    <property type="nucleotide sequence ID" value="NZ_JAYFUH010000249.1"/>
</dbReference>
<organism evidence="1 2">
    <name type="scientific">Stenotrophomonas capsici</name>
    <dbReference type="NCBI Taxonomy" id="3110230"/>
    <lineage>
        <taxon>Bacteria</taxon>
        <taxon>Pseudomonadati</taxon>
        <taxon>Pseudomonadota</taxon>
        <taxon>Gammaproteobacteria</taxon>
        <taxon>Lysobacterales</taxon>
        <taxon>Lysobacteraceae</taxon>
        <taxon>Stenotrophomonas</taxon>
    </lineage>
</organism>
<protein>
    <recommendedName>
        <fullName evidence="3">Lipoprotein</fullName>
    </recommendedName>
</protein>
<dbReference type="Proteomes" id="UP001301653">
    <property type="component" value="Unassembled WGS sequence"/>
</dbReference>
<dbReference type="PROSITE" id="PS51257">
    <property type="entry name" value="PROKAR_LIPOPROTEIN"/>
    <property type="match status" value="1"/>
</dbReference>
<comment type="caution">
    <text evidence="1">The sequence shown here is derived from an EMBL/GenBank/DDBJ whole genome shotgun (WGS) entry which is preliminary data.</text>
</comment>
<evidence type="ECO:0000313" key="2">
    <source>
        <dbReference type="Proteomes" id="UP001301653"/>
    </source>
</evidence>
<keyword evidence="2" id="KW-1185">Reference proteome</keyword>